<dbReference type="CDD" id="cd24013">
    <property type="entry name" value="ASKHA_ATPase_BT3980-like"/>
    <property type="match status" value="1"/>
</dbReference>
<dbReference type="RefSeq" id="WP_164916304.1">
    <property type="nucleotide sequence ID" value="NZ_QOVM01000002.1"/>
</dbReference>
<accession>A0A4Q0PA69</accession>
<evidence type="ECO:0000313" key="2">
    <source>
        <dbReference type="Proteomes" id="UP000289238"/>
    </source>
</evidence>
<dbReference type="Pfam" id="PF12864">
    <property type="entry name" value="DUF3822"/>
    <property type="match status" value="1"/>
</dbReference>
<dbReference type="Proteomes" id="UP000289238">
    <property type="component" value="Unassembled WGS sequence"/>
</dbReference>
<evidence type="ECO:0000313" key="1">
    <source>
        <dbReference type="EMBL" id="RXG23653.1"/>
    </source>
</evidence>
<sequence>MKINPLVNSELNILSIQVSLDGFSFYIHSDNSNEPIHAEHFAYKNVTTAEQALIEIQQLFDNSAILHNSFSNVSVVYANELYTIVPKQLFDPKNLTDYLKFNTKILKTDFIVYDELESLDLINIYVPYTNINNFFFDHFGTFTYYHSQSILIKNILEDSTVTAEPQVYIQVGLKTFDLLIYEGKSLLLSNQFKYTTDADFVYYILFCLEQLALNPEEIKVNFKGFIDTEDSKYQLIYAYVRNVEIVETVEENQLNYSYLKYNLNL</sequence>
<protein>
    <recommendedName>
        <fullName evidence="3">DUF3822 family protein</fullName>
    </recommendedName>
</protein>
<dbReference type="AlphaFoldDB" id="A0A4Q0PA69"/>
<keyword evidence="2" id="KW-1185">Reference proteome</keyword>
<proteinExistence type="predicted"/>
<organism evidence="1 2">
    <name type="scientific">Leeuwenhoekiella aequorea</name>
    <dbReference type="NCBI Taxonomy" id="283736"/>
    <lineage>
        <taxon>Bacteria</taxon>
        <taxon>Pseudomonadati</taxon>
        <taxon>Bacteroidota</taxon>
        <taxon>Flavobacteriia</taxon>
        <taxon>Flavobacteriales</taxon>
        <taxon>Flavobacteriaceae</taxon>
        <taxon>Leeuwenhoekiella</taxon>
    </lineage>
</organism>
<reference evidence="1 2" key="1">
    <citation type="submission" date="2018-07" db="EMBL/GenBank/DDBJ databases">
        <title>Leeuwenhoekiella genomics.</title>
        <authorList>
            <person name="Tahon G."/>
            <person name="Willems A."/>
        </authorList>
    </citation>
    <scope>NUCLEOTIDE SEQUENCE [LARGE SCALE GENOMIC DNA]</scope>
    <source>
        <strain evidence="1 2">LMG 22550</strain>
    </source>
</reference>
<dbReference type="InterPro" id="IPR024213">
    <property type="entry name" value="DUF3822"/>
</dbReference>
<dbReference type="Gene3D" id="3.30.420.250">
    <property type="match status" value="1"/>
</dbReference>
<dbReference type="EMBL" id="QOVM01000002">
    <property type="protein sequence ID" value="RXG23653.1"/>
    <property type="molecule type" value="Genomic_DNA"/>
</dbReference>
<name>A0A4Q0PA69_9FLAO</name>
<comment type="caution">
    <text evidence="1">The sequence shown here is derived from an EMBL/GenBank/DDBJ whole genome shotgun (WGS) entry which is preliminary data.</text>
</comment>
<dbReference type="Gene3D" id="3.30.420.260">
    <property type="match status" value="1"/>
</dbReference>
<evidence type="ECO:0008006" key="3">
    <source>
        <dbReference type="Google" id="ProtNLM"/>
    </source>
</evidence>
<gene>
    <name evidence="1" type="ORF">DSM00_1268</name>
</gene>